<dbReference type="CTD" id="10072"/>
<dbReference type="GO" id="GO:0005737">
    <property type="term" value="C:cytoplasm"/>
    <property type="evidence" value="ECO:0007669"/>
    <property type="project" value="UniProtKB-SubCell"/>
</dbReference>
<dbReference type="InterPro" id="IPR039461">
    <property type="entry name" value="Peptidase_M49"/>
</dbReference>
<accession>A0A6P7PBS5</accession>
<dbReference type="FunFam" id="3.30.540.30:FF:000002">
    <property type="entry name" value="Dipeptidyl peptidase 3"/>
    <property type="match status" value="1"/>
</dbReference>
<evidence type="ECO:0000256" key="4">
    <source>
        <dbReference type="ARBA" id="ARBA00012063"/>
    </source>
</evidence>
<evidence type="ECO:0000256" key="9">
    <source>
        <dbReference type="ARBA" id="ARBA00022723"/>
    </source>
</evidence>
<dbReference type="KEGG" id="bspl:114869522"/>
<dbReference type="Pfam" id="PF03571">
    <property type="entry name" value="Peptidase_M49"/>
    <property type="match status" value="1"/>
</dbReference>
<dbReference type="GeneID" id="114869522"/>
<dbReference type="EC" id="3.4.14.4" evidence="4 15"/>
<dbReference type="FunCoup" id="A0A6P7PBS5">
    <property type="interactions" value="1500"/>
</dbReference>
<dbReference type="GO" id="GO:0046872">
    <property type="term" value="F:metal ion binding"/>
    <property type="evidence" value="ECO:0007669"/>
    <property type="project" value="UniProtKB-KW"/>
</dbReference>
<evidence type="ECO:0000313" key="19">
    <source>
        <dbReference type="RefSeq" id="XP_029029651.1"/>
    </source>
</evidence>
<evidence type="ECO:0000256" key="15">
    <source>
        <dbReference type="PIRNR" id="PIRNR007828"/>
    </source>
</evidence>
<evidence type="ECO:0000256" key="3">
    <source>
        <dbReference type="ARBA" id="ARBA00010200"/>
    </source>
</evidence>
<evidence type="ECO:0000256" key="5">
    <source>
        <dbReference type="ARBA" id="ARBA00014713"/>
    </source>
</evidence>
<dbReference type="GO" id="GO:0008239">
    <property type="term" value="F:dipeptidyl-peptidase activity"/>
    <property type="evidence" value="ECO:0007669"/>
    <property type="project" value="UniProtKB-UniRule"/>
</dbReference>
<dbReference type="PANTHER" id="PTHR23422">
    <property type="entry name" value="DIPEPTIDYL PEPTIDASE III-RELATED"/>
    <property type="match status" value="1"/>
</dbReference>
<keyword evidence="6 15" id="KW-0031">Aminopeptidase</keyword>
<keyword evidence="11 15" id="KW-0862">Zinc</keyword>
<dbReference type="InParanoid" id="A0A6P7PBS5"/>
<evidence type="ECO:0000256" key="17">
    <source>
        <dbReference type="PIRSR" id="PIRSR007828-2"/>
    </source>
</evidence>
<sequence length="785" mass="88578">MFRCVRFGKRLATRMGFEPTRAEHNGLAVHRLNHSATSSCRRTSTQYHSLSSALTLRVKMVDSQYYLPNDIGISKLDCREAFLLLSPQEKMYSHYLSRAAWYGGLVVLLQTSPESANIFVLLQRIFRKQKPEQLEQVAAEAGLNSEEYTAFLVYAAGVYANMGNYKSFGDTKFIPNLPKEKLKALVWASQAFQEQPAEMQALWDSCSHLLYSLEDRQKQLGLGDKGITTYFSGNCCLEDAELTQKFLDSKKLSAYNTRLFKRDNGGKTSYEVRLASAVLKDCAVEGECSSCCGSFTFEDKEFTVKRGDYAPLMEKVCHYLQQAEAYAANDNQKKMLEEYRRSFTFGSVEAHKEGSRYWIKDKGPIVESYIGFIESYRDPFGSRGEFEGFVAVVNKAMSERFASLVSSAEVLLPELPWPREFEKDTFLKPDFTSLDVLTFAGSGIPAGINIPNYDDIRQSEGFKNVSLGNVLAVAHATQKEKLTFLQEEDKDLFIKWKGPSFEVQVGLHELLGHGSGKLFVQDDKGKFNFDKSKVINPETGEEVSSWYQDSETWDSKFSTIASSYEECRAECVGLYLCLNKQVLSIFGHEAQDAEDVVYINWLSMVRAGLLGLEFYTPESKSWRQAHMQARFVILRVLLEAGEGLVGLEEVTGPDGNPDARITLDRSRIRTVGKNAIHRFLCKLQVLKSTADVEGGRALYDKYSTVSDTGAHNFLRLRETVLLRKEARKLFVQANTRINGDSVELVEYEGSQAGLINSFTERFQDDAEQLEADLLEMSKNDAACWC</sequence>
<evidence type="ECO:0000256" key="10">
    <source>
        <dbReference type="ARBA" id="ARBA00022801"/>
    </source>
</evidence>
<dbReference type="AlphaFoldDB" id="A0A6P7PBS5"/>
<evidence type="ECO:0000256" key="12">
    <source>
        <dbReference type="ARBA" id="ARBA00023049"/>
    </source>
</evidence>
<dbReference type="FunFam" id="3.30.540.30:FF:000001">
    <property type="entry name" value="Dipeptidyl peptidase 3"/>
    <property type="match status" value="1"/>
</dbReference>
<feature type="binding site" evidence="17">
    <location>
        <position position="513"/>
    </location>
    <ligand>
        <name>Zn(2+)</name>
        <dbReference type="ChEBI" id="CHEBI:29105"/>
        <note>catalytic</note>
    </ligand>
</feature>
<protein>
    <recommendedName>
        <fullName evidence="5 15">Dipeptidyl peptidase 3</fullName>
        <ecNumber evidence="4 15">3.4.14.4</ecNumber>
    </recommendedName>
    <alternativeName>
        <fullName evidence="13 15">Dipeptidyl aminopeptidase III</fullName>
    </alternativeName>
    <alternativeName>
        <fullName evidence="14 15">Dipeptidyl peptidase III</fullName>
    </alternativeName>
</protein>
<evidence type="ECO:0000256" key="7">
    <source>
        <dbReference type="ARBA" id="ARBA00022490"/>
    </source>
</evidence>
<keyword evidence="9 15" id="KW-0479">Metal-binding</keyword>
<evidence type="ECO:0000256" key="11">
    <source>
        <dbReference type="ARBA" id="ARBA00022833"/>
    </source>
</evidence>
<reference evidence="19" key="1">
    <citation type="submission" date="2025-08" db="UniProtKB">
        <authorList>
            <consortium name="RefSeq"/>
        </authorList>
    </citation>
    <scope>IDENTIFICATION</scope>
</reference>
<keyword evidence="7 15" id="KW-0963">Cytoplasm</keyword>
<name>A0A6P7PBS5_BETSP</name>
<dbReference type="InterPro" id="IPR005317">
    <property type="entry name" value="Dipeptidyl-peptase3"/>
</dbReference>
<dbReference type="FunFam" id="3.30.540.30:FF:000008">
    <property type="entry name" value="Dipeptidyl peptidase 3"/>
    <property type="match status" value="1"/>
</dbReference>
<comment type="cofactor">
    <cofactor evidence="15 17">
        <name>Zn(2+)</name>
        <dbReference type="ChEBI" id="CHEBI:29105"/>
    </cofactor>
    <text evidence="15 17">Binds 1 zinc ion per subunit.</text>
</comment>
<evidence type="ECO:0000256" key="16">
    <source>
        <dbReference type="PIRSR" id="PIRSR007828-1"/>
    </source>
</evidence>
<evidence type="ECO:0000256" key="14">
    <source>
        <dbReference type="ARBA" id="ARBA00032119"/>
    </source>
</evidence>
<evidence type="ECO:0000313" key="18">
    <source>
        <dbReference type="Proteomes" id="UP000515150"/>
    </source>
</evidence>
<keyword evidence="10 15" id="KW-0378">Hydrolase</keyword>
<keyword evidence="18" id="KW-1185">Reference proteome</keyword>
<feature type="binding site" evidence="17">
    <location>
        <position position="508"/>
    </location>
    <ligand>
        <name>Zn(2+)</name>
        <dbReference type="ChEBI" id="CHEBI:29105"/>
        <note>catalytic</note>
    </ligand>
</feature>
<evidence type="ECO:0000256" key="13">
    <source>
        <dbReference type="ARBA" id="ARBA00031288"/>
    </source>
</evidence>
<comment type="catalytic activity">
    <reaction evidence="1 15">
        <text>Release of an N-terminal dipeptide from a peptide comprising four or more residues, with broad specificity. Also acts on dipeptidyl 2-naphthylamides.</text>
        <dbReference type="EC" id="3.4.14.4"/>
    </reaction>
</comment>
<dbReference type="PIRSF" id="PIRSF007828">
    <property type="entry name" value="Dipeptidyl-peptidase_III"/>
    <property type="match status" value="1"/>
</dbReference>
<dbReference type="PANTHER" id="PTHR23422:SF11">
    <property type="entry name" value="DIPEPTIDYL PEPTIDASE 3"/>
    <property type="match status" value="1"/>
</dbReference>
<keyword evidence="8 15" id="KW-0645">Protease</keyword>
<dbReference type="GO" id="GO:0008235">
    <property type="term" value="F:metalloexopeptidase activity"/>
    <property type="evidence" value="ECO:0007669"/>
    <property type="project" value="InterPro"/>
</dbReference>
<dbReference type="OrthoDB" id="4694525at2759"/>
<comment type="similarity">
    <text evidence="3 15">Belongs to the peptidase M49 family.</text>
</comment>
<feature type="active site" evidence="16">
    <location>
        <position position="509"/>
    </location>
</feature>
<evidence type="ECO:0000256" key="1">
    <source>
        <dbReference type="ARBA" id="ARBA00001336"/>
    </source>
</evidence>
<keyword evidence="12 15" id="KW-0482">Metalloprotease</keyword>
<dbReference type="Proteomes" id="UP000515150">
    <property type="component" value="Chromosome 14"/>
</dbReference>
<evidence type="ECO:0000256" key="8">
    <source>
        <dbReference type="ARBA" id="ARBA00022670"/>
    </source>
</evidence>
<comment type="subcellular location">
    <subcellularLocation>
        <location evidence="2">Cytoplasm</location>
    </subcellularLocation>
</comment>
<dbReference type="Gene3D" id="3.30.540.30">
    <property type="match status" value="3"/>
</dbReference>
<dbReference type="GO" id="GO:0006508">
    <property type="term" value="P:proteolysis"/>
    <property type="evidence" value="ECO:0007669"/>
    <property type="project" value="UniProtKB-KW"/>
</dbReference>
<feature type="binding site" evidence="17">
    <location>
        <position position="566"/>
    </location>
    <ligand>
        <name>Zn(2+)</name>
        <dbReference type="ChEBI" id="CHEBI:29105"/>
        <note>catalytic</note>
    </ligand>
</feature>
<evidence type="ECO:0000256" key="6">
    <source>
        <dbReference type="ARBA" id="ARBA00022438"/>
    </source>
</evidence>
<evidence type="ECO:0000256" key="2">
    <source>
        <dbReference type="ARBA" id="ARBA00004496"/>
    </source>
</evidence>
<organism evidence="18 19">
    <name type="scientific">Betta splendens</name>
    <name type="common">Siamese fighting fish</name>
    <dbReference type="NCBI Taxonomy" id="158456"/>
    <lineage>
        <taxon>Eukaryota</taxon>
        <taxon>Metazoa</taxon>
        <taxon>Chordata</taxon>
        <taxon>Craniata</taxon>
        <taxon>Vertebrata</taxon>
        <taxon>Euteleostomi</taxon>
        <taxon>Actinopterygii</taxon>
        <taxon>Neopterygii</taxon>
        <taxon>Teleostei</taxon>
        <taxon>Neoteleostei</taxon>
        <taxon>Acanthomorphata</taxon>
        <taxon>Anabantaria</taxon>
        <taxon>Anabantiformes</taxon>
        <taxon>Anabantoidei</taxon>
        <taxon>Osphronemidae</taxon>
        <taxon>Betta</taxon>
    </lineage>
</organism>
<gene>
    <name evidence="19" type="primary">dpp3</name>
</gene>
<proteinExistence type="inferred from homology"/>
<dbReference type="RefSeq" id="XP_029029651.1">
    <property type="nucleotide sequence ID" value="XM_029173818.3"/>
</dbReference>
<dbReference type="GO" id="GO:0004177">
    <property type="term" value="F:aminopeptidase activity"/>
    <property type="evidence" value="ECO:0007669"/>
    <property type="project" value="UniProtKB-KW"/>
</dbReference>